<reference evidence="1" key="1">
    <citation type="submission" date="2023-04" db="EMBL/GenBank/DDBJ databases">
        <title>Phytophthora fragariaefolia NBRC 109709.</title>
        <authorList>
            <person name="Ichikawa N."/>
            <person name="Sato H."/>
            <person name="Tonouchi N."/>
        </authorList>
    </citation>
    <scope>NUCLEOTIDE SEQUENCE</scope>
    <source>
        <strain evidence="1">NBRC 109709</strain>
    </source>
</reference>
<accession>A0A9W7D1D8</accession>
<evidence type="ECO:0000313" key="1">
    <source>
        <dbReference type="EMBL" id="GMF49217.1"/>
    </source>
</evidence>
<proteinExistence type="predicted"/>
<sequence length="66" mass="6447">MTRLTWCCGGGAASATAGAAGGAEHQARGAGLGGRRVPARVHVLRQGTGSTVGVSLPSVLRLTCSS</sequence>
<name>A0A9W7D1D8_9STRA</name>
<dbReference type="AlphaFoldDB" id="A0A9W7D1D8"/>
<dbReference type="Proteomes" id="UP001165121">
    <property type="component" value="Unassembled WGS sequence"/>
</dbReference>
<evidence type="ECO:0000313" key="2">
    <source>
        <dbReference type="Proteomes" id="UP001165121"/>
    </source>
</evidence>
<dbReference type="EMBL" id="BSXT01002502">
    <property type="protein sequence ID" value="GMF49217.1"/>
    <property type="molecule type" value="Genomic_DNA"/>
</dbReference>
<comment type="caution">
    <text evidence="1">The sequence shown here is derived from an EMBL/GenBank/DDBJ whole genome shotgun (WGS) entry which is preliminary data.</text>
</comment>
<keyword evidence="2" id="KW-1185">Reference proteome</keyword>
<organism evidence="1 2">
    <name type="scientific">Phytophthora fragariaefolia</name>
    <dbReference type="NCBI Taxonomy" id="1490495"/>
    <lineage>
        <taxon>Eukaryota</taxon>
        <taxon>Sar</taxon>
        <taxon>Stramenopiles</taxon>
        <taxon>Oomycota</taxon>
        <taxon>Peronosporomycetes</taxon>
        <taxon>Peronosporales</taxon>
        <taxon>Peronosporaceae</taxon>
        <taxon>Phytophthora</taxon>
    </lineage>
</organism>
<protein>
    <submittedName>
        <fullName evidence="1">Unnamed protein product</fullName>
    </submittedName>
</protein>
<gene>
    <name evidence="1" type="ORF">Pfra01_001935700</name>
</gene>